<evidence type="ECO:0000313" key="2">
    <source>
        <dbReference type="Proteomes" id="UP000037953"/>
    </source>
</evidence>
<evidence type="ECO:0000313" key="1">
    <source>
        <dbReference type="EMBL" id="KPE49359.1"/>
    </source>
</evidence>
<sequence length="412" mass="48107">MDHLHGKVKSVKEYVLDAIREETLYSQEGQISEKKLYRNGILASIEKRYEKEGMEVRELHHLGKNMPDTIVYHFTDASGNLNKKETYDLNGNFLEKKEIGSTFVTHNSTGKLISFIKDGIVLFTKQFNAQNQPLEEISFTDSGDRWAVVTYSYHGNSITKKTFDAEKRLVKLKYLVLDDKNRILQNFAFSRYDIDVYDRYELYSKEIISRITTKDFKNIVPDSLPEQAFFPLKENSLYADEIKNLLGEFRYDMNGALLSGYPSIHFFNELVTFAYDESDREIFSARFAFCPDFNKTEITQLEFSENKYDDRGLLTAHTNTVTENNHDFGGSYTYTYEFDGENRVIKKIKTGSSSSITTVSYENGKRTEVEETEDHRKFTHIFDTHNNLIYYEDASEKENGKWSQSYEITYYE</sequence>
<reference evidence="1 2" key="1">
    <citation type="journal article" date="2015" name="Genom Data">
        <title>Draft genome sequence of a multidrug-resistant Chryseobacterium indologenes isolate from Malaysia.</title>
        <authorList>
            <person name="Yu C.Y."/>
            <person name="Ang G.Y."/>
            <person name="Cheng H.J."/>
            <person name="Cheong Y.M."/>
            <person name="Yin W.F."/>
            <person name="Chan K.G."/>
        </authorList>
    </citation>
    <scope>NUCLEOTIDE SEQUENCE [LARGE SCALE GENOMIC DNA]</scope>
    <source>
        <strain evidence="1 2">CI_885</strain>
    </source>
</reference>
<dbReference type="AlphaFoldDB" id="A0A0N1KRT1"/>
<comment type="caution">
    <text evidence="1">The sequence shown here is derived from an EMBL/GenBank/DDBJ whole genome shotgun (WGS) entry which is preliminary data.</text>
</comment>
<gene>
    <name evidence="1" type="ORF">AOB46_20475</name>
</gene>
<reference evidence="2" key="2">
    <citation type="submission" date="2015-09" db="EMBL/GenBank/DDBJ databases">
        <title>Draft genome sequence of a multidrug-resistant Chryseobacterium indologenes isolate from Malaysia.</title>
        <authorList>
            <person name="Yu C.Y."/>
            <person name="Ang G.Y."/>
            <person name="Chan K.-G."/>
        </authorList>
    </citation>
    <scope>NUCLEOTIDE SEQUENCE [LARGE SCALE GENOMIC DNA]</scope>
    <source>
        <strain evidence="2">CI_885</strain>
    </source>
</reference>
<protein>
    <submittedName>
        <fullName evidence="1">Uncharacterized protein</fullName>
    </submittedName>
</protein>
<organism evidence="1 2">
    <name type="scientific">Chryseobacterium indologenes</name>
    <name type="common">Flavobacterium indologenes</name>
    <dbReference type="NCBI Taxonomy" id="253"/>
    <lineage>
        <taxon>Bacteria</taxon>
        <taxon>Pseudomonadati</taxon>
        <taxon>Bacteroidota</taxon>
        <taxon>Flavobacteriia</taxon>
        <taxon>Flavobacteriales</taxon>
        <taxon>Weeksellaceae</taxon>
        <taxon>Chryseobacterium group</taxon>
        <taxon>Chryseobacterium</taxon>
    </lineage>
</organism>
<dbReference type="Proteomes" id="UP000037953">
    <property type="component" value="Unassembled WGS sequence"/>
</dbReference>
<accession>A0A0N1KRT1</accession>
<dbReference type="OrthoDB" id="9816400at2"/>
<name>A0A0N1KRT1_CHRID</name>
<dbReference type="RefSeq" id="WP_062702884.1">
    <property type="nucleotide sequence ID" value="NZ_LJOD01000019.1"/>
</dbReference>
<dbReference type="EMBL" id="LJOD01000019">
    <property type="protein sequence ID" value="KPE49359.1"/>
    <property type="molecule type" value="Genomic_DNA"/>
</dbReference>
<dbReference type="PATRIC" id="fig|253.9.peg.2071"/>
<proteinExistence type="predicted"/>